<feature type="non-terminal residue" evidence="3">
    <location>
        <position position="325"/>
    </location>
</feature>
<feature type="region of interest" description="Disordered" evidence="1">
    <location>
        <begin position="121"/>
        <end position="147"/>
    </location>
</feature>
<dbReference type="InterPro" id="IPR008936">
    <property type="entry name" value="Rho_GTPase_activation_prot"/>
</dbReference>
<gene>
    <name evidence="3" type="ORF">DERYTH_LOCUS20306</name>
</gene>
<accession>A0A9N9NYI8</accession>
<feature type="compositionally biased region" description="Low complexity" evidence="1">
    <location>
        <begin position="122"/>
        <end position="134"/>
    </location>
</feature>
<protein>
    <submittedName>
        <fullName evidence="3">12811_t:CDS:1</fullName>
    </submittedName>
</protein>
<dbReference type="InterPro" id="IPR000198">
    <property type="entry name" value="RhoGAP_dom"/>
</dbReference>
<feature type="compositionally biased region" description="Basic residues" evidence="1">
    <location>
        <begin position="260"/>
        <end position="269"/>
    </location>
</feature>
<feature type="domain" description="Rho-GAP" evidence="2">
    <location>
        <begin position="1"/>
        <end position="100"/>
    </location>
</feature>
<feature type="region of interest" description="Disordered" evidence="1">
    <location>
        <begin position="215"/>
        <end position="325"/>
    </location>
</feature>
<feature type="compositionally biased region" description="Basic and acidic residues" evidence="1">
    <location>
        <begin position="277"/>
        <end position="290"/>
    </location>
</feature>
<evidence type="ECO:0000313" key="3">
    <source>
        <dbReference type="EMBL" id="CAG8785445.1"/>
    </source>
</evidence>
<comment type="caution">
    <text evidence="3">The sequence shown here is derived from an EMBL/GenBank/DDBJ whole genome shotgun (WGS) entry which is preliminary data.</text>
</comment>
<dbReference type="EMBL" id="CAJVPY010023689">
    <property type="protein sequence ID" value="CAG8785445.1"/>
    <property type="molecule type" value="Genomic_DNA"/>
</dbReference>
<reference evidence="3" key="1">
    <citation type="submission" date="2021-06" db="EMBL/GenBank/DDBJ databases">
        <authorList>
            <person name="Kallberg Y."/>
            <person name="Tangrot J."/>
            <person name="Rosling A."/>
        </authorList>
    </citation>
    <scope>NUCLEOTIDE SEQUENCE</scope>
    <source>
        <strain evidence="3">MA453B</strain>
    </source>
</reference>
<dbReference type="OrthoDB" id="2155291at2759"/>
<evidence type="ECO:0000259" key="2">
    <source>
        <dbReference type="PROSITE" id="PS50238"/>
    </source>
</evidence>
<name>A0A9N9NYI8_9GLOM</name>
<sequence>FEEPDENMRITTISKLITSLPERNYETLNAFISHLHSLIASTDADDDYITTLAQIYGYILLYPDPPKSEKDEENVEIVYLNDRHPYRLVKDLIIHHDKIFKSQNTTSNIIAEVMRRSESRESIYSARSSRSNRSNTRDSSFRDSVTTNSITNSMMIVEEEDKESEINEEYEIPVDDRISEVVDVTRSRGDSLNYSAEHSAILRDKLSRLSSSESIEFSRPFTPQSPIFRPIGPRPNPSKEDNNSGTSSPKEGYNVANSLNRRRGIRRYSRIASPSGKSRDQSSSSEREPIKPQPIDDDENGSDSSSNLSSPESPALRFNTRSHSP</sequence>
<dbReference type="SUPFAM" id="SSF48350">
    <property type="entry name" value="GTPase activation domain, GAP"/>
    <property type="match status" value="1"/>
</dbReference>
<evidence type="ECO:0000256" key="1">
    <source>
        <dbReference type="SAM" id="MobiDB-lite"/>
    </source>
</evidence>
<dbReference type="Proteomes" id="UP000789405">
    <property type="component" value="Unassembled WGS sequence"/>
</dbReference>
<feature type="compositionally biased region" description="Low complexity" evidence="1">
    <location>
        <begin position="302"/>
        <end position="314"/>
    </location>
</feature>
<proteinExistence type="predicted"/>
<dbReference type="PROSITE" id="PS50238">
    <property type="entry name" value="RHOGAP"/>
    <property type="match status" value="1"/>
</dbReference>
<keyword evidence="4" id="KW-1185">Reference proteome</keyword>
<dbReference type="AlphaFoldDB" id="A0A9N9NYI8"/>
<evidence type="ECO:0000313" key="4">
    <source>
        <dbReference type="Proteomes" id="UP000789405"/>
    </source>
</evidence>
<dbReference type="GO" id="GO:0007165">
    <property type="term" value="P:signal transduction"/>
    <property type="evidence" value="ECO:0007669"/>
    <property type="project" value="InterPro"/>
</dbReference>
<dbReference type="Gene3D" id="1.10.555.10">
    <property type="entry name" value="Rho GTPase activation protein"/>
    <property type="match status" value="1"/>
</dbReference>
<feature type="compositionally biased region" description="Polar residues" evidence="1">
    <location>
        <begin position="243"/>
        <end position="259"/>
    </location>
</feature>
<organism evidence="3 4">
    <name type="scientific">Dentiscutata erythropus</name>
    <dbReference type="NCBI Taxonomy" id="1348616"/>
    <lineage>
        <taxon>Eukaryota</taxon>
        <taxon>Fungi</taxon>
        <taxon>Fungi incertae sedis</taxon>
        <taxon>Mucoromycota</taxon>
        <taxon>Glomeromycotina</taxon>
        <taxon>Glomeromycetes</taxon>
        <taxon>Diversisporales</taxon>
        <taxon>Gigasporaceae</taxon>
        <taxon>Dentiscutata</taxon>
    </lineage>
</organism>